<reference evidence="2 3" key="2">
    <citation type="submission" date="2020-05" db="EMBL/GenBank/DDBJ databases">
        <authorList>
            <person name="Campoy J."/>
            <person name="Schneeberger K."/>
            <person name="Spophaly S."/>
        </authorList>
    </citation>
    <scope>NUCLEOTIDE SEQUENCE [LARGE SCALE GENOMIC DNA]</scope>
    <source>
        <strain evidence="2">PruArmRojPasFocal</strain>
    </source>
</reference>
<dbReference type="EMBL" id="CAEKKB010000002">
    <property type="protein sequence ID" value="CAB4301091.1"/>
    <property type="molecule type" value="Genomic_DNA"/>
</dbReference>
<reference evidence="4" key="1">
    <citation type="journal article" date="2020" name="Genome Biol.">
        <title>Gamete binning: chromosome-level and haplotype-resolved genome assembly enabled by high-throughput single-cell sequencing of gamete genomes.</title>
        <authorList>
            <person name="Campoy J.A."/>
            <person name="Sun H."/>
            <person name="Goel M."/>
            <person name="Jiao W.-B."/>
            <person name="Folz-Donahue K."/>
            <person name="Wang N."/>
            <person name="Rubio M."/>
            <person name="Liu C."/>
            <person name="Kukat C."/>
            <person name="Ruiz D."/>
            <person name="Huettel B."/>
            <person name="Schneeberger K."/>
        </authorList>
    </citation>
    <scope>NUCLEOTIDE SEQUENCE [LARGE SCALE GENOMIC DNA]</scope>
    <source>
        <strain evidence="4">cv. Rojo Pasion</strain>
    </source>
</reference>
<evidence type="ECO:0000313" key="1">
    <source>
        <dbReference type="EMBL" id="CAB4270692.1"/>
    </source>
</evidence>
<dbReference type="Proteomes" id="UP000507245">
    <property type="component" value="Unassembled WGS sequence"/>
</dbReference>
<evidence type="ECO:0000313" key="3">
    <source>
        <dbReference type="Proteomes" id="UP000507222"/>
    </source>
</evidence>
<dbReference type="AlphaFoldDB" id="A0A6J5WL17"/>
<dbReference type="SUPFAM" id="SSF56235">
    <property type="entry name" value="N-terminal nucleophile aminohydrolases (Ntn hydrolases)"/>
    <property type="match status" value="1"/>
</dbReference>
<dbReference type="Proteomes" id="UP000507222">
    <property type="component" value="Unassembled WGS sequence"/>
</dbReference>
<dbReference type="Gene3D" id="3.60.20.10">
    <property type="entry name" value="Glutamine Phosphoribosylpyrophosphate, subunit 1, domain 1"/>
    <property type="match status" value="1"/>
</dbReference>
<proteinExistence type="predicted"/>
<name>A0A6J5WL17_PRUAR</name>
<sequence>MENYNVLATMAGNSSDCTNILSSADNVIGRACGGVVNNGIHCAPELARSYIDHWFEKCGRLLGVSTPYVFEGCLIMAGWDVKDVAYVYDVQRSEVSYITRPKEYGGFVNESGRETVLEYFRTCKKVVQSSSELLKHVIRALICATLFDQNSGGYLCVFEVKKKDVKVVYHQTVLRALSEYYNDMVAITMAEAVGKPEMTVADEANNPS</sequence>
<keyword evidence="4" id="KW-1185">Reference proteome</keyword>
<dbReference type="InterPro" id="IPR029055">
    <property type="entry name" value="Ntn_hydrolases_N"/>
</dbReference>
<dbReference type="EMBL" id="CAEKDK010000002">
    <property type="protein sequence ID" value="CAB4270692.1"/>
    <property type="molecule type" value="Genomic_DNA"/>
</dbReference>
<protein>
    <submittedName>
        <fullName evidence="2">Uncharacterized protein</fullName>
    </submittedName>
</protein>
<evidence type="ECO:0000313" key="2">
    <source>
        <dbReference type="EMBL" id="CAB4301091.1"/>
    </source>
</evidence>
<gene>
    <name evidence="1" type="ORF">CURHAP_LOCUS16912</name>
    <name evidence="2" type="ORF">ORAREDHAP_LOCUS16489</name>
</gene>
<organism evidence="2 4">
    <name type="scientific">Prunus armeniaca</name>
    <name type="common">Apricot</name>
    <name type="synonym">Armeniaca vulgaris</name>
    <dbReference type="NCBI Taxonomy" id="36596"/>
    <lineage>
        <taxon>Eukaryota</taxon>
        <taxon>Viridiplantae</taxon>
        <taxon>Streptophyta</taxon>
        <taxon>Embryophyta</taxon>
        <taxon>Tracheophyta</taxon>
        <taxon>Spermatophyta</taxon>
        <taxon>Magnoliopsida</taxon>
        <taxon>eudicotyledons</taxon>
        <taxon>Gunneridae</taxon>
        <taxon>Pentapetalae</taxon>
        <taxon>rosids</taxon>
        <taxon>fabids</taxon>
        <taxon>Rosales</taxon>
        <taxon>Rosaceae</taxon>
        <taxon>Amygdaloideae</taxon>
        <taxon>Amygdaleae</taxon>
        <taxon>Prunus</taxon>
    </lineage>
</organism>
<accession>A0A6J5WL17</accession>
<evidence type="ECO:0000313" key="4">
    <source>
        <dbReference type="Proteomes" id="UP000507245"/>
    </source>
</evidence>